<accession>A0A212KZ01</accession>
<protein>
    <submittedName>
        <fullName evidence="1">Uncharacterized protein</fullName>
    </submittedName>
</protein>
<evidence type="ECO:0000313" key="1">
    <source>
        <dbReference type="EMBL" id="SCM70490.1"/>
    </source>
</evidence>
<reference evidence="1" key="1">
    <citation type="submission" date="2016-08" db="EMBL/GenBank/DDBJ databases">
        <authorList>
            <person name="Seilhamer J.J."/>
        </authorList>
    </citation>
    <scope>NUCLEOTIDE SEQUENCE</scope>
    <source>
        <strain evidence="1">86</strain>
    </source>
</reference>
<organism evidence="1">
    <name type="scientific">uncultured Pleomorphomonas sp</name>
    <dbReference type="NCBI Taxonomy" id="442121"/>
    <lineage>
        <taxon>Bacteria</taxon>
        <taxon>Pseudomonadati</taxon>
        <taxon>Pseudomonadota</taxon>
        <taxon>Alphaproteobacteria</taxon>
        <taxon>Hyphomicrobiales</taxon>
        <taxon>Pleomorphomonadaceae</taxon>
        <taxon>Pleomorphomonas</taxon>
        <taxon>environmental samples</taxon>
    </lineage>
</organism>
<sequence>MKVAKRLQITVISQDYVSELCYTFSDA</sequence>
<proteinExistence type="predicted"/>
<name>A0A212KZ01_9HYPH</name>
<gene>
    <name evidence="1" type="ORF">KL86PLE_10176</name>
</gene>
<dbReference type="EMBL" id="FMJD01000001">
    <property type="protein sequence ID" value="SCM70490.1"/>
    <property type="molecule type" value="Genomic_DNA"/>
</dbReference>
<dbReference type="AlphaFoldDB" id="A0A212KZ01"/>